<protein>
    <submittedName>
        <fullName evidence="6">Flavoprotein</fullName>
    </submittedName>
</protein>
<keyword evidence="7" id="KW-1185">Reference proteome</keyword>
<dbReference type="Proteomes" id="UP000186074">
    <property type="component" value="Chromosome"/>
</dbReference>
<dbReference type="PANTHER" id="PTHR42887:SF2">
    <property type="entry name" value="OS12G0638800 PROTEIN"/>
    <property type="match status" value="1"/>
</dbReference>
<sequence>MKTNIYDLIVIGSGGAGMIAAITARKLGKSVLLLEKLPTLGAKLKATGGGKCNLTNTLSNEDFMNSFGKNGRFMSTAIQMLDKNSLREFFESIGVQTDTKDGFRIFPVTHNSSTIIKALEKELNNLAVEIQCDVKVENLLCNENSISGVKTNKGNFNCRNVIVATGGLGFPMLGANGDGYSFAKELGHKITDLYPAMLPVYTKETWVANCTADTIAKAIIKIDLKKAKKLKAVGDLIFTSKGLRGPVVLDFSREITPLLEKYDEVPLLINMVKGKTEDDIFSHFKKQAKEKPDANVLEVLSLLLPQSVSKELCNIVNADTSLKFKDQIGEVRNNLVKIVALTPLTVIDSVGYKKAMITRGGVTLKEINPKTMQSKLINGLYFCGEVMDLDGPCGGYNLQWSFSSGNLAGHLLKE</sequence>
<gene>
    <name evidence="6" type="ORF">LPB137_02960</name>
</gene>
<dbReference type="Gene3D" id="2.40.30.10">
    <property type="entry name" value="Translation factors"/>
    <property type="match status" value="1"/>
</dbReference>
<comment type="cofactor">
    <cofactor evidence="1">
        <name>FAD</name>
        <dbReference type="ChEBI" id="CHEBI:57692"/>
    </cofactor>
</comment>
<evidence type="ECO:0000313" key="7">
    <source>
        <dbReference type="Proteomes" id="UP000186074"/>
    </source>
</evidence>
<keyword evidence="3" id="KW-0274">FAD</keyword>
<organism evidence="6 7">
    <name type="scientific">Poseidonibacter parvus</name>
    <dbReference type="NCBI Taxonomy" id="1850254"/>
    <lineage>
        <taxon>Bacteria</taxon>
        <taxon>Pseudomonadati</taxon>
        <taxon>Campylobacterota</taxon>
        <taxon>Epsilonproteobacteria</taxon>
        <taxon>Campylobacterales</taxon>
        <taxon>Arcobacteraceae</taxon>
        <taxon>Poseidonibacter</taxon>
    </lineage>
</organism>
<keyword evidence="2" id="KW-0285">Flavoprotein</keyword>
<dbReference type="InterPro" id="IPR036188">
    <property type="entry name" value="FAD/NAD-bd_sf"/>
</dbReference>
<dbReference type="SUPFAM" id="SSF51905">
    <property type="entry name" value="FAD/NAD(P)-binding domain"/>
    <property type="match status" value="1"/>
</dbReference>
<feature type="domain" description="RsdA/BaiN/AoA(So)-like insert" evidence="5">
    <location>
        <begin position="221"/>
        <end position="356"/>
    </location>
</feature>
<dbReference type="Gene3D" id="1.10.8.260">
    <property type="entry name" value="HI0933 insert domain-like"/>
    <property type="match status" value="1"/>
</dbReference>
<evidence type="ECO:0000256" key="2">
    <source>
        <dbReference type="ARBA" id="ARBA00022630"/>
    </source>
</evidence>
<evidence type="ECO:0000256" key="3">
    <source>
        <dbReference type="ARBA" id="ARBA00022827"/>
    </source>
</evidence>
<dbReference type="RefSeq" id="WP_076084193.1">
    <property type="nucleotide sequence ID" value="NZ_CP019070.1"/>
</dbReference>
<dbReference type="PANTHER" id="PTHR42887">
    <property type="entry name" value="OS12G0638800 PROTEIN"/>
    <property type="match status" value="1"/>
</dbReference>
<name>A0A1P8KJZ7_9BACT</name>
<dbReference type="AlphaFoldDB" id="A0A1P8KJZ7"/>
<dbReference type="Gene3D" id="3.50.50.60">
    <property type="entry name" value="FAD/NAD(P)-binding domain"/>
    <property type="match status" value="1"/>
</dbReference>
<dbReference type="InterPro" id="IPR023166">
    <property type="entry name" value="BaiN-like_dom_sf"/>
</dbReference>
<evidence type="ECO:0000313" key="6">
    <source>
        <dbReference type="EMBL" id="APW64879.1"/>
    </source>
</evidence>
<dbReference type="PRINTS" id="PR00368">
    <property type="entry name" value="FADPNR"/>
</dbReference>
<proteinExistence type="predicted"/>
<dbReference type="InterPro" id="IPR057661">
    <property type="entry name" value="RsdA/BaiN/AoA(So)_Rossmann"/>
</dbReference>
<dbReference type="SUPFAM" id="SSF160996">
    <property type="entry name" value="HI0933 insert domain-like"/>
    <property type="match status" value="1"/>
</dbReference>
<dbReference type="NCBIfam" id="TIGR00275">
    <property type="entry name" value="aminoacetone oxidase family FAD-binding enzyme"/>
    <property type="match status" value="1"/>
</dbReference>
<dbReference type="InterPro" id="IPR055178">
    <property type="entry name" value="RsdA/BaiN/AoA(So)-like_dom"/>
</dbReference>
<feature type="domain" description="RsdA/BaiN/AoA(So)-like Rossmann fold-like" evidence="4">
    <location>
        <begin position="7"/>
        <end position="410"/>
    </location>
</feature>
<dbReference type="EMBL" id="CP019070">
    <property type="protein sequence ID" value="APW64879.1"/>
    <property type="molecule type" value="Genomic_DNA"/>
</dbReference>
<evidence type="ECO:0000259" key="5">
    <source>
        <dbReference type="Pfam" id="PF22780"/>
    </source>
</evidence>
<dbReference type="Pfam" id="PF03486">
    <property type="entry name" value="HI0933_like"/>
    <property type="match status" value="1"/>
</dbReference>
<accession>A0A1P8KJZ7</accession>
<evidence type="ECO:0000256" key="1">
    <source>
        <dbReference type="ARBA" id="ARBA00001974"/>
    </source>
</evidence>
<dbReference type="InterPro" id="IPR004792">
    <property type="entry name" value="BaiN-like"/>
</dbReference>
<dbReference type="PRINTS" id="PR00411">
    <property type="entry name" value="PNDRDTASEI"/>
</dbReference>
<dbReference type="Pfam" id="PF22780">
    <property type="entry name" value="HI0933_like_1st"/>
    <property type="match status" value="1"/>
</dbReference>
<dbReference type="OrthoDB" id="9773233at2"/>
<dbReference type="KEGG" id="alp:LPB137_02960"/>
<reference evidence="6 7" key="1">
    <citation type="submission" date="2017-01" db="EMBL/GenBank/DDBJ databases">
        <title>Genome sequencing of Arcobacter sp. LPB0137.</title>
        <authorList>
            <person name="Lee G.-W."/>
            <person name="Yi H."/>
        </authorList>
    </citation>
    <scope>NUCLEOTIDE SEQUENCE [LARGE SCALE GENOMIC DNA]</scope>
    <source>
        <strain evidence="6 7">LPB0137</strain>
    </source>
</reference>
<evidence type="ECO:0000259" key="4">
    <source>
        <dbReference type="Pfam" id="PF03486"/>
    </source>
</evidence>